<dbReference type="Proteomes" id="UP000517106">
    <property type="component" value="Unassembled WGS sequence"/>
</dbReference>
<comment type="caution">
    <text evidence="1">The sequence shown here is derived from an EMBL/GenBank/DDBJ whole genome shotgun (WGS) entry which is preliminary data.</text>
</comment>
<evidence type="ECO:0000313" key="2">
    <source>
        <dbReference type="Proteomes" id="UP000517106"/>
    </source>
</evidence>
<gene>
    <name evidence="1" type="ORF">H5S09_02370</name>
</gene>
<dbReference type="RefSeq" id="WP_182595407.1">
    <property type="nucleotide sequence ID" value="NZ_JACIVA010000037.1"/>
</dbReference>
<dbReference type="EMBL" id="JACIVA010000037">
    <property type="protein sequence ID" value="MBB1096796.1"/>
    <property type="molecule type" value="Genomic_DNA"/>
</dbReference>
<keyword evidence="2" id="KW-1185">Reference proteome</keyword>
<proteinExistence type="predicted"/>
<evidence type="ECO:0000313" key="1">
    <source>
        <dbReference type="EMBL" id="MBB1096796.1"/>
    </source>
</evidence>
<dbReference type="AlphaFoldDB" id="A0A7W3YMS0"/>
<organism evidence="1 2">
    <name type="scientific">Limosilactobacillus rudii</name>
    <dbReference type="NCBI Taxonomy" id="2759755"/>
    <lineage>
        <taxon>Bacteria</taxon>
        <taxon>Bacillati</taxon>
        <taxon>Bacillota</taxon>
        <taxon>Bacilli</taxon>
        <taxon>Lactobacillales</taxon>
        <taxon>Lactobacillaceae</taxon>
        <taxon>Limosilactobacillus</taxon>
    </lineage>
</organism>
<name>A0A7W3YMS0_9LACO</name>
<accession>A0A7W3YMS0</accession>
<sequence length="62" mass="6901">MGEKSEVIAPVFKNKSPLNKGKYMASRPAVRMEVNDIRLTAFRGANPSLVSEIAKVIIRYAH</sequence>
<protein>
    <submittedName>
        <fullName evidence="1">Uncharacterized protein</fullName>
    </submittedName>
</protein>
<reference evidence="1 2" key="1">
    <citation type="submission" date="2020-07" db="EMBL/GenBank/DDBJ databases">
        <title>Description of Limosilactobacillus balticus sp. nov., Limosilactobacillus agrestis sp. nov., Limosilactobacillus albertensis sp. nov., Limosilactobacillus rudii sp. nov., Limosilactobacillus fastidiosus sp. nov., five novel Limosilactobacillus species isolated from the vertebrate gastrointestinal tract, and proposal of 6 subspecies of Limosilactobacillus reuteri adapted to the gastrointestinal tract of specific vertebrate hosts.</title>
        <authorList>
            <person name="Li F."/>
            <person name="Cheng C."/>
            <person name="Zheng J."/>
            <person name="Quevedo R.M."/>
            <person name="Li J."/>
            <person name="Roos S."/>
            <person name="Gaenzle M.G."/>
            <person name="Walter J."/>
        </authorList>
    </citation>
    <scope>NUCLEOTIDE SEQUENCE [LARGE SCALE GENOMIC DNA]</scope>
    <source>
        <strain evidence="1 2">STM2_1</strain>
    </source>
</reference>